<keyword evidence="1" id="KW-0998">Cell outer membrane</keyword>
<dbReference type="Pfam" id="PF04453">
    <property type="entry name" value="LptD"/>
    <property type="match status" value="1"/>
</dbReference>
<comment type="subunit">
    <text evidence="1">Component of the lipopolysaccharide transport and assembly complex.</text>
</comment>
<dbReference type="GO" id="GO:1990351">
    <property type="term" value="C:transporter complex"/>
    <property type="evidence" value="ECO:0007669"/>
    <property type="project" value="TreeGrafter"/>
</dbReference>
<reference evidence="4 5" key="1">
    <citation type="submission" date="2014-07" db="EMBL/GenBank/DDBJ databases">
        <title>Draft genome sequence of Thalassospira profundimaris 35.</title>
        <authorList>
            <person name="Lai Q."/>
            <person name="Shao Z."/>
        </authorList>
    </citation>
    <scope>NUCLEOTIDE SEQUENCE [LARGE SCALE GENOMIC DNA]</scope>
    <source>
        <strain evidence="4 5">35</strain>
    </source>
</reference>
<dbReference type="PANTHER" id="PTHR30189:SF1">
    <property type="entry name" value="LPS-ASSEMBLY PROTEIN LPTD"/>
    <property type="match status" value="1"/>
</dbReference>
<comment type="function">
    <text evidence="1">Involved in the assembly of lipopolysaccharide (LPS) at the surface of the outer membrane.</text>
</comment>
<protein>
    <recommendedName>
        <fullName evidence="1">LPS-assembly protein LptD</fullName>
    </recommendedName>
</protein>
<dbReference type="RefSeq" id="WP_114103515.1">
    <property type="nucleotide sequence ID" value="NZ_JPWF01000012.1"/>
</dbReference>
<keyword evidence="1" id="KW-0472">Membrane</keyword>
<comment type="subcellular location">
    <subcellularLocation>
        <location evidence="1">Cell outer membrane</location>
    </subcellularLocation>
</comment>
<evidence type="ECO:0000256" key="1">
    <source>
        <dbReference type="HAMAP-Rule" id="MF_01411"/>
    </source>
</evidence>
<organism evidence="4 5">
    <name type="scientific">Thalassospira profundimaris</name>
    <dbReference type="NCBI Taxonomy" id="502049"/>
    <lineage>
        <taxon>Bacteria</taxon>
        <taxon>Pseudomonadati</taxon>
        <taxon>Pseudomonadota</taxon>
        <taxon>Alphaproteobacteria</taxon>
        <taxon>Rhodospirillales</taxon>
        <taxon>Thalassospiraceae</taxon>
        <taxon>Thalassospira</taxon>
    </lineage>
</organism>
<proteinExistence type="inferred from homology"/>
<dbReference type="InterPro" id="IPR045659">
    <property type="entry name" value="LptD_2"/>
</dbReference>
<dbReference type="Gene3D" id="2.60.450.10">
    <property type="entry name" value="Lipopolysaccharide (LPS) transport protein A like domain"/>
    <property type="match status" value="1"/>
</dbReference>
<name>A0A367W1L6_9PROT</name>
<dbReference type="InterPro" id="IPR050218">
    <property type="entry name" value="LptD"/>
</dbReference>
<evidence type="ECO:0000313" key="4">
    <source>
        <dbReference type="EMBL" id="RCK33658.1"/>
    </source>
</evidence>
<gene>
    <name evidence="1" type="primary">lptD</name>
    <name evidence="4" type="ORF">TH19_17270</name>
</gene>
<feature type="domain" description="LPS-assembly protein LptD central" evidence="3">
    <location>
        <begin position="199"/>
        <end position="278"/>
    </location>
</feature>
<evidence type="ECO:0000313" key="5">
    <source>
        <dbReference type="Proteomes" id="UP000253226"/>
    </source>
</evidence>
<dbReference type="Proteomes" id="UP000253226">
    <property type="component" value="Unassembled WGS sequence"/>
</dbReference>
<keyword evidence="1" id="KW-0732">Signal</keyword>
<accession>A0A367W1L6</accession>
<evidence type="ECO:0000259" key="3">
    <source>
        <dbReference type="Pfam" id="PF19838"/>
    </source>
</evidence>
<dbReference type="HAMAP" id="MF_01411">
    <property type="entry name" value="LPS_assembly_LptD"/>
    <property type="match status" value="1"/>
</dbReference>
<dbReference type="PANTHER" id="PTHR30189">
    <property type="entry name" value="LPS-ASSEMBLY PROTEIN"/>
    <property type="match status" value="1"/>
</dbReference>
<dbReference type="GO" id="GO:0015920">
    <property type="term" value="P:lipopolysaccharide transport"/>
    <property type="evidence" value="ECO:0007669"/>
    <property type="project" value="InterPro"/>
</dbReference>
<sequence>MAIAGGMIKRLATSTILGCGVVFFGSQVIALSANAQDAATQQPEKAEPAILFSADEVDYNRELQTVTARGNVEISREGRILLADTVSYDRSQDVLTASGNVSITEPSGEVTFASYVELSGDFKNGIVTDIYVLLDENTRIAGTGARRSAGNFTEIAKAVYSPCKVCEDDDGNGGTPLWRIRSARVLHDAENKTVEYKDARLEIAGVPILYTPYFQHPDPTVKRQSGFLAPSFGSTSYVGSYFSQPYYWAIDKSKDMTFTPTYTIDEGPLLATEYRQRFDSGELEALTSVTFDSNDELQGHIDAEGRFDIDRTWRWGFDAKQASEKTYLSRYGFESPSVLTSNLFTEGFRGASYTRVDGYYFQGLKSGDDRDTTPIVLPHMQFHGQTEPGKYGSITTLDLDGLSLTREDGADSHRASGKVGWELPHVGSMGDVTKLSLSVRGDSYMVSDVERDNKSDYSGYAGRILPVAAIDWQMPFVSDQGAYHQVITPIAMAAWSPNGGNPDEIPNEDSQSFELDDINLFSHDRFGGIDRAEDGFRASYGLEWGIYGPNDGYSSAMFGQSYRANKNDTFSQGSGLDEHLSDYVGRITVSPSRYLDLTYRYRLDNENFSPRRNQVSATGGSEDTLRLNLTYVHFSDDAGSEEFNEREELYFKAERRFSDYWSGMAYGRYDIDQSDPLEYGIGFVYEDECFIFDGRVRRTFYQDQDLGESDEFLFRLVFKTLGEVASAAGL</sequence>
<dbReference type="OrthoDB" id="9760225at2"/>
<dbReference type="GO" id="GO:0043165">
    <property type="term" value="P:Gram-negative-bacterium-type cell outer membrane assembly"/>
    <property type="evidence" value="ECO:0007669"/>
    <property type="project" value="UniProtKB-UniRule"/>
</dbReference>
<dbReference type="Pfam" id="PF19838">
    <property type="entry name" value="LptD_2"/>
    <property type="match status" value="1"/>
</dbReference>
<dbReference type="AlphaFoldDB" id="A0A367W1L6"/>
<dbReference type="GO" id="GO:0009279">
    <property type="term" value="C:cell outer membrane"/>
    <property type="evidence" value="ECO:0007669"/>
    <property type="project" value="UniProtKB-SubCell"/>
</dbReference>
<comment type="caution">
    <text evidence="1">Lacks conserved residue(s) required for the propagation of feature annotation.</text>
</comment>
<comment type="similarity">
    <text evidence="1">Belongs to the LptD family.</text>
</comment>
<feature type="domain" description="LptD C-terminal" evidence="2">
    <location>
        <begin position="300"/>
        <end position="661"/>
    </location>
</feature>
<dbReference type="InterPro" id="IPR020889">
    <property type="entry name" value="LipoPS_assembly_LptD"/>
</dbReference>
<comment type="caution">
    <text evidence="4">The sequence shown here is derived from an EMBL/GenBank/DDBJ whole genome shotgun (WGS) entry which is preliminary data.</text>
</comment>
<dbReference type="EMBL" id="JPWF01000012">
    <property type="protein sequence ID" value="RCK33658.1"/>
    <property type="molecule type" value="Genomic_DNA"/>
</dbReference>
<evidence type="ECO:0000259" key="2">
    <source>
        <dbReference type="Pfam" id="PF04453"/>
    </source>
</evidence>
<dbReference type="InterPro" id="IPR007543">
    <property type="entry name" value="LptD_C"/>
</dbReference>